<dbReference type="EMBL" id="CP114040">
    <property type="protein sequence ID" value="WAS96867.1"/>
    <property type="molecule type" value="Genomic_DNA"/>
</dbReference>
<feature type="transmembrane region" description="Helical" evidence="1">
    <location>
        <begin position="81"/>
        <end position="105"/>
    </location>
</feature>
<evidence type="ECO:0000313" key="2">
    <source>
        <dbReference type="EMBL" id="WAS96867.1"/>
    </source>
</evidence>
<keyword evidence="1" id="KW-0812">Transmembrane</keyword>
<evidence type="ECO:0000256" key="1">
    <source>
        <dbReference type="SAM" id="Phobius"/>
    </source>
</evidence>
<keyword evidence="1" id="KW-0472">Membrane</keyword>
<accession>A0ABY7HC75</accession>
<keyword evidence="1" id="KW-1133">Transmembrane helix</keyword>
<feature type="transmembrane region" description="Helical" evidence="1">
    <location>
        <begin position="45"/>
        <end position="69"/>
    </location>
</feature>
<sequence>MARRELSLCTTCGTWSPGGVARCGHPRDPRLAWLRPPWWDNLGDLLLMALVTLLVAAVLLGIGPLLWWLYPRWPPESPLDIAGALCIGLVTVPCWLFGIGVILAIPEHYRGRCWHLRDAAGSDDDRVEGHVFVRVRAPVRGGLVRTVRSPVPAHDSPDMSSETSARTTGDPQLLVAAALAGLAARGRIALTRVDTSGWSLRRADPPLTIRGAAVHVRRLSPRTADDPWLEGALLDLLADGPDVELRRPLRALLLRLGDAAGYARSDERPRPFWPAGADTSPSQALRAVLVDDPPPHDDPAPVRAALAAWRARDPERVAPVLELVASLTAELLPLPAPADA</sequence>
<dbReference type="Proteomes" id="UP001164459">
    <property type="component" value="Chromosome"/>
</dbReference>
<evidence type="ECO:0000313" key="3">
    <source>
        <dbReference type="Proteomes" id="UP001164459"/>
    </source>
</evidence>
<name>A0ABY7HC75_9BACT</name>
<organism evidence="2 3">
    <name type="scientific">Nannocystis punicea</name>
    <dbReference type="NCBI Taxonomy" id="2995304"/>
    <lineage>
        <taxon>Bacteria</taxon>
        <taxon>Pseudomonadati</taxon>
        <taxon>Myxococcota</taxon>
        <taxon>Polyangia</taxon>
        <taxon>Nannocystales</taxon>
        <taxon>Nannocystaceae</taxon>
        <taxon>Nannocystis</taxon>
    </lineage>
</organism>
<proteinExistence type="predicted"/>
<keyword evidence="3" id="KW-1185">Reference proteome</keyword>
<gene>
    <name evidence="2" type="ORF">O0S08_12025</name>
</gene>
<dbReference type="RefSeq" id="WP_269039230.1">
    <property type="nucleotide sequence ID" value="NZ_CP114040.1"/>
</dbReference>
<reference evidence="2" key="1">
    <citation type="submission" date="2022-11" db="EMBL/GenBank/DDBJ databases">
        <title>Minimal conservation of predation-associated metabolite biosynthetic gene clusters underscores biosynthetic potential of Myxococcota including descriptions for ten novel species: Archangium lansinium sp. nov., Myxococcus landrumus sp. nov., Nannocystis bai.</title>
        <authorList>
            <person name="Ahearne A."/>
            <person name="Stevens C."/>
            <person name="Dowd S."/>
        </authorList>
    </citation>
    <scope>NUCLEOTIDE SEQUENCE</scope>
    <source>
        <strain evidence="2">Fl3</strain>
    </source>
</reference>
<protein>
    <submittedName>
        <fullName evidence="2">Uncharacterized protein</fullName>
    </submittedName>
</protein>